<sequence>MTIARVARLALLASALTGLSVPHAAARTSIIEEIIPEYVPAETLDGNFLAANIAGSSRNPEAAAVYFREALRSDPRNAELRERAFVAFLANGSFQEAVDVARDIARADRNNGLAQLVLGVDALKKKQYGTARRFFDRGGRGNSADITATLLNAWSWAGSKNFPEAIGTVDRLSGDNVYNVFRDFHAGLIASYLGSVRQGEERLRAAHQAENTTLRVVDAFGRILSRRGKQDEAKAVYQRFEELLPRHPQVRDALAQLNAGRKLTPLVSSPQQGAAEVLYGLGAAGNGQGDEIAALIYLNLALALDPDHAFASMTRGDILSRIGQQESAVSAFNKVPLDSPMRVVADVQIAGALSARERYDDAIAFLEDVLKREPDNIDLLSALGGVQRARKLFPDAAQTYTRAIDLIEKPDTSHWELFFSRGTAYERSKQWPKAEADLKKSLELAGDSIGSNRAHILNYLGYSWVDRNENLEEALGMLKRAAELRPRDGHIVDSLAWAYYRIGRYDDAVKELERAIELQPSESVINDHLGDAYWRVGRRIEAVFQWNHARDLNPEPEDLPKILEKIKNGLPDEDDKEGSLGGKKTDKIIKVENAAGDKSRKSEKTDNGERDQGKPANVNTPPKEPGSSDKVPASASEPKPADEVKPSGDKTPADAPKPENPPKPEKSPAPAD</sequence>
<name>A0A7W6EHY7_9HYPH</name>
<dbReference type="PROSITE" id="PS50293">
    <property type="entry name" value="TPR_REGION"/>
    <property type="match status" value="1"/>
</dbReference>
<keyword evidence="3" id="KW-0732">Signal</keyword>
<evidence type="ECO:0000256" key="3">
    <source>
        <dbReference type="SAM" id="SignalP"/>
    </source>
</evidence>
<feature type="chain" id="PRO_5031043001" evidence="3">
    <location>
        <begin position="26"/>
        <end position="672"/>
    </location>
</feature>
<dbReference type="EMBL" id="JACICC010000005">
    <property type="protein sequence ID" value="MBB3810157.1"/>
    <property type="molecule type" value="Genomic_DNA"/>
</dbReference>
<protein>
    <submittedName>
        <fullName evidence="4">Tetratricopeptide (TPR) repeat protein</fullName>
    </submittedName>
</protein>
<proteinExistence type="predicted"/>
<dbReference type="SMART" id="SM00028">
    <property type="entry name" value="TPR"/>
    <property type="match status" value="8"/>
</dbReference>
<feature type="repeat" description="TPR" evidence="1">
    <location>
        <begin position="489"/>
        <end position="522"/>
    </location>
</feature>
<reference evidence="4 5" key="1">
    <citation type="submission" date="2020-08" db="EMBL/GenBank/DDBJ databases">
        <title>Genomic Encyclopedia of Type Strains, Phase IV (KMG-IV): sequencing the most valuable type-strain genomes for metagenomic binning, comparative biology and taxonomic classification.</title>
        <authorList>
            <person name="Goeker M."/>
        </authorList>
    </citation>
    <scope>NUCLEOTIDE SEQUENCE [LARGE SCALE GENOMIC DNA]</scope>
    <source>
        <strain evidence="4 5">DSM 28760</strain>
    </source>
</reference>
<feature type="repeat" description="TPR" evidence="1">
    <location>
        <begin position="275"/>
        <end position="308"/>
    </location>
</feature>
<dbReference type="RefSeq" id="WP_183752961.1">
    <property type="nucleotide sequence ID" value="NZ_JACICC010000005.1"/>
</dbReference>
<dbReference type="PROSITE" id="PS50005">
    <property type="entry name" value="TPR"/>
    <property type="match status" value="2"/>
</dbReference>
<evidence type="ECO:0000256" key="1">
    <source>
        <dbReference type="PROSITE-ProRule" id="PRU00339"/>
    </source>
</evidence>
<gene>
    <name evidence="4" type="ORF">FHS81_002253</name>
</gene>
<feature type="signal peptide" evidence="3">
    <location>
        <begin position="1"/>
        <end position="25"/>
    </location>
</feature>
<evidence type="ECO:0000313" key="5">
    <source>
        <dbReference type="Proteomes" id="UP000537592"/>
    </source>
</evidence>
<dbReference type="InterPro" id="IPR011990">
    <property type="entry name" value="TPR-like_helical_dom_sf"/>
</dbReference>
<dbReference type="Gene3D" id="1.25.40.10">
    <property type="entry name" value="Tetratricopeptide repeat domain"/>
    <property type="match status" value="4"/>
</dbReference>
<feature type="compositionally biased region" description="Basic and acidic residues" evidence="2">
    <location>
        <begin position="583"/>
        <end position="613"/>
    </location>
</feature>
<dbReference type="SUPFAM" id="SSF48452">
    <property type="entry name" value="TPR-like"/>
    <property type="match status" value="3"/>
</dbReference>
<organism evidence="4 5">
    <name type="scientific">Pseudochelatococcus contaminans</name>
    <dbReference type="NCBI Taxonomy" id="1538103"/>
    <lineage>
        <taxon>Bacteria</taxon>
        <taxon>Pseudomonadati</taxon>
        <taxon>Pseudomonadota</taxon>
        <taxon>Alphaproteobacteria</taxon>
        <taxon>Hyphomicrobiales</taxon>
        <taxon>Chelatococcaceae</taxon>
        <taxon>Pseudochelatococcus</taxon>
    </lineage>
</organism>
<dbReference type="PANTHER" id="PTHR12558:SF13">
    <property type="entry name" value="CELL DIVISION CYCLE PROTEIN 27 HOMOLOG"/>
    <property type="match status" value="1"/>
</dbReference>
<keyword evidence="5" id="KW-1185">Reference proteome</keyword>
<evidence type="ECO:0000313" key="4">
    <source>
        <dbReference type="EMBL" id="MBB3810157.1"/>
    </source>
</evidence>
<accession>A0A7W6EHY7</accession>
<feature type="region of interest" description="Disordered" evidence="2">
    <location>
        <begin position="567"/>
        <end position="672"/>
    </location>
</feature>
<evidence type="ECO:0000256" key="2">
    <source>
        <dbReference type="SAM" id="MobiDB-lite"/>
    </source>
</evidence>
<comment type="caution">
    <text evidence="4">The sequence shown here is derived from an EMBL/GenBank/DDBJ whole genome shotgun (WGS) entry which is preliminary data.</text>
</comment>
<keyword evidence="1" id="KW-0802">TPR repeat</keyword>
<dbReference type="Proteomes" id="UP000537592">
    <property type="component" value="Unassembled WGS sequence"/>
</dbReference>
<feature type="compositionally biased region" description="Basic and acidic residues" evidence="2">
    <location>
        <begin position="639"/>
        <end position="666"/>
    </location>
</feature>
<dbReference type="InterPro" id="IPR019734">
    <property type="entry name" value="TPR_rpt"/>
</dbReference>
<dbReference type="Pfam" id="PF14559">
    <property type="entry name" value="TPR_19"/>
    <property type="match status" value="3"/>
</dbReference>
<dbReference type="AlphaFoldDB" id="A0A7W6EHY7"/>
<dbReference type="PANTHER" id="PTHR12558">
    <property type="entry name" value="CELL DIVISION CYCLE 16,23,27"/>
    <property type="match status" value="1"/>
</dbReference>